<keyword evidence="2" id="KW-0812">Transmembrane</keyword>
<accession>A0ABR9AWS7</accession>
<feature type="compositionally biased region" description="Basic and acidic residues" evidence="1">
    <location>
        <begin position="141"/>
        <end position="155"/>
    </location>
</feature>
<keyword evidence="2" id="KW-0472">Membrane</keyword>
<evidence type="ECO:0000256" key="2">
    <source>
        <dbReference type="SAM" id="Phobius"/>
    </source>
</evidence>
<evidence type="ECO:0000313" key="3">
    <source>
        <dbReference type="EMBL" id="MBD8498595.1"/>
    </source>
</evidence>
<dbReference type="EMBL" id="JACYTN010000005">
    <property type="protein sequence ID" value="MBD8498595.1"/>
    <property type="molecule type" value="Genomic_DNA"/>
</dbReference>
<dbReference type="RefSeq" id="WP_192024978.1">
    <property type="nucleotide sequence ID" value="NZ_JACYTN010000005.1"/>
</dbReference>
<comment type="caution">
    <text evidence="3">The sequence shown here is derived from an EMBL/GenBank/DDBJ whole genome shotgun (WGS) entry which is preliminary data.</text>
</comment>
<protein>
    <recommendedName>
        <fullName evidence="5">DUF948 domain-containing protein</fullName>
    </recommendedName>
</protein>
<name>A0ABR9AWS7_9BACL</name>
<keyword evidence="2" id="KW-1133">Transmembrane helix</keyword>
<feature type="region of interest" description="Disordered" evidence="1">
    <location>
        <begin position="133"/>
        <end position="155"/>
    </location>
</feature>
<feature type="transmembrane region" description="Helical" evidence="2">
    <location>
        <begin position="6"/>
        <end position="23"/>
    </location>
</feature>
<sequence length="155" mass="17567">MNWFIAIVLLFSVIAAAAALLLLDRVMKFMHRTEHMLVELHKETLQLIQQGRAITERGQHLLETVERVSQETASWSDTSSRIRGSVNHVHEQVDGWITRTMNTLDSAYDAQQHRIHDLLRWVDTAAGLYASVAARRSPPSKPERTSDEVDAATKP</sequence>
<gene>
    <name evidence="3" type="ORF">IFO66_09820</name>
</gene>
<keyword evidence="4" id="KW-1185">Reference proteome</keyword>
<evidence type="ECO:0000256" key="1">
    <source>
        <dbReference type="SAM" id="MobiDB-lite"/>
    </source>
</evidence>
<organism evidence="3 4">
    <name type="scientific">Paenibacillus arenosi</name>
    <dbReference type="NCBI Taxonomy" id="2774142"/>
    <lineage>
        <taxon>Bacteria</taxon>
        <taxon>Bacillati</taxon>
        <taxon>Bacillota</taxon>
        <taxon>Bacilli</taxon>
        <taxon>Bacillales</taxon>
        <taxon>Paenibacillaceae</taxon>
        <taxon>Paenibacillus</taxon>
    </lineage>
</organism>
<evidence type="ECO:0008006" key="5">
    <source>
        <dbReference type="Google" id="ProtNLM"/>
    </source>
</evidence>
<dbReference type="Proteomes" id="UP000634529">
    <property type="component" value="Unassembled WGS sequence"/>
</dbReference>
<evidence type="ECO:0000313" key="4">
    <source>
        <dbReference type="Proteomes" id="UP000634529"/>
    </source>
</evidence>
<proteinExistence type="predicted"/>
<reference evidence="3 4" key="1">
    <citation type="submission" date="2020-09" db="EMBL/GenBank/DDBJ databases">
        <title>Paenibacillus sp. CAU 1523 isolated from sand of Haeundae Beach.</title>
        <authorList>
            <person name="Kim W."/>
        </authorList>
    </citation>
    <scope>NUCLEOTIDE SEQUENCE [LARGE SCALE GENOMIC DNA]</scope>
    <source>
        <strain evidence="3 4">CAU 1523</strain>
    </source>
</reference>